<proteinExistence type="predicted"/>
<accession>A0A915K0X3</accession>
<evidence type="ECO:0000313" key="1">
    <source>
        <dbReference type="Proteomes" id="UP000887565"/>
    </source>
</evidence>
<dbReference type="AlphaFoldDB" id="A0A915K0X3"/>
<sequence length="89" mass="10682">MLPNLKLTQICSVVKIVYIELLQIRLSSSIMLIKRVSKFLFPFTFLWLMGLTPTTTTTVPKWRRKRELSDFRFSQCSRIFRGDDNFFEW</sequence>
<reference evidence="2" key="1">
    <citation type="submission" date="2022-11" db="UniProtKB">
        <authorList>
            <consortium name="WormBaseParasite"/>
        </authorList>
    </citation>
    <scope>IDENTIFICATION</scope>
</reference>
<organism evidence="1 2">
    <name type="scientific">Romanomermis culicivorax</name>
    <name type="common">Nematode worm</name>
    <dbReference type="NCBI Taxonomy" id="13658"/>
    <lineage>
        <taxon>Eukaryota</taxon>
        <taxon>Metazoa</taxon>
        <taxon>Ecdysozoa</taxon>
        <taxon>Nematoda</taxon>
        <taxon>Enoplea</taxon>
        <taxon>Dorylaimia</taxon>
        <taxon>Mermithida</taxon>
        <taxon>Mermithoidea</taxon>
        <taxon>Mermithidae</taxon>
        <taxon>Romanomermis</taxon>
    </lineage>
</organism>
<dbReference type="Proteomes" id="UP000887565">
    <property type="component" value="Unplaced"/>
</dbReference>
<name>A0A915K0X3_ROMCU</name>
<evidence type="ECO:0000313" key="2">
    <source>
        <dbReference type="WBParaSite" id="nRc.2.0.1.t31503-RA"/>
    </source>
</evidence>
<protein>
    <submittedName>
        <fullName evidence="2">Uncharacterized protein</fullName>
    </submittedName>
</protein>
<dbReference type="WBParaSite" id="nRc.2.0.1.t31503-RA">
    <property type="protein sequence ID" value="nRc.2.0.1.t31503-RA"/>
    <property type="gene ID" value="nRc.2.0.1.g31503"/>
</dbReference>
<keyword evidence="1" id="KW-1185">Reference proteome</keyword>